<evidence type="ECO:0000256" key="4">
    <source>
        <dbReference type="ARBA" id="ARBA00012140"/>
    </source>
</evidence>
<accession>A0A3G9GXQ8</accession>
<evidence type="ECO:0000256" key="2">
    <source>
        <dbReference type="ARBA" id="ARBA00004496"/>
    </source>
</evidence>
<comment type="subcellular location">
    <subcellularLocation>
        <location evidence="2">Cytoplasm</location>
    </subcellularLocation>
</comment>
<keyword evidence="5" id="KW-0963">Cytoplasm</keyword>
<protein>
    <recommendedName>
        <fullName evidence="4">16S rRNA (cytosine(967)-C(5))-methyltransferase</fullName>
        <ecNumber evidence="4">2.1.1.176</ecNumber>
    </recommendedName>
    <alternativeName>
        <fullName evidence="11">16S rRNA m5C967 methyltransferase</fullName>
    </alternativeName>
    <alternativeName>
        <fullName evidence="12">rRNA (cytosine-C(5)-)-methyltransferase RsmB</fullName>
    </alternativeName>
</protein>
<feature type="active site" description="Nucleophile" evidence="14">
    <location>
        <position position="371"/>
    </location>
</feature>
<evidence type="ECO:0000256" key="14">
    <source>
        <dbReference type="PROSITE-ProRule" id="PRU01023"/>
    </source>
</evidence>
<evidence type="ECO:0000256" key="8">
    <source>
        <dbReference type="ARBA" id="ARBA00022679"/>
    </source>
</evidence>
<dbReference type="GO" id="GO:0008649">
    <property type="term" value="F:rRNA methyltransferase activity"/>
    <property type="evidence" value="ECO:0007669"/>
    <property type="project" value="InterPro"/>
</dbReference>
<comment type="function">
    <text evidence="1">Specifically methylates the cytosine at position 967 (m5C967) of 16S rRNA.</text>
</comment>
<evidence type="ECO:0000256" key="3">
    <source>
        <dbReference type="ARBA" id="ARBA00007494"/>
    </source>
</evidence>
<dbReference type="GO" id="GO:0005737">
    <property type="term" value="C:cytoplasm"/>
    <property type="evidence" value="ECO:0007669"/>
    <property type="project" value="UniProtKB-SubCell"/>
</dbReference>
<dbReference type="SUPFAM" id="SSF53335">
    <property type="entry name" value="S-adenosyl-L-methionine-dependent methyltransferases"/>
    <property type="match status" value="1"/>
</dbReference>
<dbReference type="EMBL" id="AP018823">
    <property type="protein sequence ID" value="BBF87886.1"/>
    <property type="molecule type" value="Genomic_DNA"/>
</dbReference>
<keyword evidence="10 14" id="KW-0694">RNA-binding</keyword>
<feature type="binding site" evidence="14">
    <location>
        <position position="273"/>
    </location>
    <ligand>
        <name>S-adenosyl-L-methionine</name>
        <dbReference type="ChEBI" id="CHEBI:59789"/>
    </ligand>
</feature>
<dbReference type="GO" id="GO:0003723">
    <property type="term" value="F:RNA binding"/>
    <property type="evidence" value="ECO:0007669"/>
    <property type="project" value="UniProtKB-UniRule"/>
</dbReference>
<dbReference type="GO" id="GO:0006355">
    <property type="term" value="P:regulation of DNA-templated transcription"/>
    <property type="evidence" value="ECO:0007669"/>
    <property type="project" value="InterPro"/>
</dbReference>
<dbReference type="RefSeq" id="WP_089082840.1">
    <property type="nucleotide sequence ID" value="NZ_AP018823.1"/>
</dbReference>
<keyword evidence="6" id="KW-0698">rRNA processing</keyword>
<dbReference type="InterPro" id="IPR054728">
    <property type="entry name" value="RsmB-like_ferredoxin"/>
</dbReference>
<evidence type="ECO:0000313" key="16">
    <source>
        <dbReference type="EMBL" id="BBF87886.1"/>
    </source>
</evidence>
<dbReference type="PROSITE" id="PS51686">
    <property type="entry name" value="SAM_MT_RSMB_NOP"/>
    <property type="match status" value="1"/>
</dbReference>
<sequence>MHRIQQLAAEVLGQVESGRTLTEALAKAQQQAGDMTPQARAALQDISYGSLRQLARLRFWLRRLVPKALPEPQLERVLLVALYQLVYTRAADYAIVNEAVKLAERLARGKFKALVNGVLRNFLRQREEMLRLADKDLEAAISHPRWWVKAIQQAYPQEWSSILEWNNSHPPMTLRVNARKSTVAAYLAQLEALGMGATALDDASGILLDKPVNVRELPGFADGVVSVQDWGAQQAAHLLDLHAGQRVLDACAAPGGKTCHMLELADVEMTALDIDPQRLQRVAENLQRGGLQASLFAADAGQAADWWDGQPFDRILADVPCSASGVVRRHPDIKWLRRPGDFAVLAQQQAQMVDTLWGLLAPGGKMLYATCSIFPEENQQQLAAFLARHADAECLNQQQLLPCERHDGFYYALLAKH</sequence>
<evidence type="ECO:0000256" key="9">
    <source>
        <dbReference type="ARBA" id="ARBA00022691"/>
    </source>
</evidence>
<evidence type="ECO:0000256" key="12">
    <source>
        <dbReference type="ARBA" id="ARBA00031088"/>
    </source>
</evidence>
<dbReference type="NCBIfam" id="TIGR00563">
    <property type="entry name" value="rsmB"/>
    <property type="match status" value="1"/>
</dbReference>
<evidence type="ECO:0000313" key="17">
    <source>
        <dbReference type="Proteomes" id="UP000198290"/>
    </source>
</evidence>
<dbReference type="InterPro" id="IPR029063">
    <property type="entry name" value="SAM-dependent_MTases_sf"/>
</dbReference>
<evidence type="ECO:0000256" key="6">
    <source>
        <dbReference type="ARBA" id="ARBA00022552"/>
    </source>
</evidence>
<evidence type="ECO:0000256" key="7">
    <source>
        <dbReference type="ARBA" id="ARBA00022603"/>
    </source>
</evidence>
<evidence type="ECO:0000256" key="1">
    <source>
        <dbReference type="ARBA" id="ARBA00002724"/>
    </source>
</evidence>
<dbReference type="InterPro" id="IPR006027">
    <property type="entry name" value="NusB_RsmB_TIM44"/>
</dbReference>
<dbReference type="PRINTS" id="PR02008">
    <property type="entry name" value="RCMTFAMILY"/>
</dbReference>
<dbReference type="OrthoDB" id="9810297at2"/>
<dbReference type="EC" id="2.1.1.176" evidence="4"/>
<dbReference type="InterPro" id="IPR035926">
    <property type="entry name" value="NusB-like_sf"/>
</dbReference>
<dbReference type="InterPro" id="IPR001678">
    <property type="entry name" value="MeTrfase_RsmB-F_NOP2_dom"/>
</dbReference>
<dbReference type="Gene3D" id="3.30.70.1170">
    <property type="entry name" value="Sun protein, domain 3"/>
    <property type="match status" value="1"/>
</dbReference>
<evidence type="ECO:0000256" key="10">
    <source>
        <dbReference type="ARBA" id="ARBA00022884"/>
    </source>
</evidence>
<dbReference type="Gene3D" id="3.40.50.150">
    <property type="entry name" value="Vaccinia Virus protein VP39"/>
    <property type="match status" value="1"/>
</dbReference>
<dbReference type="Proteomes" id="UP000198290">
    <property type="component" value="Chromosome"/>
</dbReference>
<dbReference type="KEGG" id="amah:DLM_4314"/>
<evidence type="ECO:0000256" key="11">
    <source>
        <dbReference type="ARBA" id="ARBA00030399"/>
    </source>
</evidence>
<proteinExistence type="inferred from homology"/>
<dbReference type="PANTHER" id="PTHR22807:SF61">
    <property type="entry name" value="NOL1_NOP2_SUN FAMILY PROTEIN _ ANTITERMINATION NUSB DOMAIN-CONTAINING PROTEIN"/>
    <property type="match status" value="1"/>
</dbReference>
<comment type="similarity">
    <text evidence="3 14">Belongs to the class I-like SAM-binding methyltransferase superfamily. RsmB/NOP family.</text>
</comment>
<evidence type="ECO:0000256" key="5">
    <source>
        <dbReference type="ARBA" id="ARBA00022490"/>
    </source>
</evidence>
<dbReference type="PROSITE" id="PS01153">
    <property type="entry name" value="NOL1_NOP2_SUN"/>
    <property type="match status" value="1"/>
</dbReference>
<feature type="binding site" evidence="14">
    <location>
        <position position="299"/>
    </location>
    <ligand>
        <name>S-adenosyl-L-methionine</name>
        <dbReference type="ChEBI" id="CHEBI:59789"/>
    </ligand>
</feature>
<reference evidence="16 17" key="2">
    <citation type="journal article" date="2017" name="Genome Announc.">
        <title>Draft genome sequence of Aquitalea magnusonii strain H3, a plant growth-promoting bacterium of duckweed Lemna minor.</title>
        <authorList>
            <person name="Ishizawa H."/>
            <person name="Kuroda M."/>
            <person name="Ike M."/>
        </authorList>
    </citation>
    <scope>NUCLEOTIDE SEQUENCE [LARGE SCALE GENOMIC DNA]</scope>
    <source>
        <strain evidence="16 17">H3</strain>
    </source>
</reference>
<keyword evidence="7 14" id="KW-0489">Methyltransferase</keyword>
<feature type="binding site" evidence="14">
    <location>
        <position position="318"/>
    </location>
    <ligand>
        <name>S-adenosyl-L-methionine</name>
        <dbReference type="ChEBI" id="CHEBI:59789"/>
    </ligand>
</feature>
<dbReference type="SUPFAM" id="SSF48013">
    <property type="entry name" value="NusB-like"/>
    <property type="match status" value="1"/>
</dbReference>
<reference evidence="17" key="3">
    <citation type="journal article" date="2017" name="Plant Physiol. Biochem.">
        <title>Differential oxidative and antioxidative response of duckweed Lemna minor toward plant growth promoting/inhibiting bacteria.</title>
        <authorList>
            <person name="Ishizawa H."/>
            <person name="Kuroda M."/>
            <person name="Morikawa M."/>
            <person name="Ike M."/>
        </authorList>
    </citation>
    <scope>NUCLEOTIDE SEQUENCE [LARGE SCALE GENOMIC DNA]</scope>
    <source>
        <strain evidence="17">H3</strain>
    </source>
</reference>
<evidence type="ECO:0000256" key="13">
    <source>
        <dbReference type="ARBA" id="ARBA00047283"/>
    </source>
</evidence>
<dbReference type="FunFam" id="3.40.50.150:FF:000022">
    <property type="entry name" value="Ribosomal RNA small subunit methyltransferase B"/>
    <property type="match status" value="1"/>
</dbReference>
<dbReference type="InterPro" id="IPR049560">
    <property type="entry name" value="MeTrfase_RsmB-F_NOP2_cat"/>
</dbReference>
<dbReference type="AlphaFoldDB" id="A0A3G9GXQ8"/>
<dbReference type="Pfam" id="PF22458">
    <property type="entry name" value="RsmF-B_ferredox"/>
    <property type="match status" value="1"/>
</dbReference>
<dbReference type="NCBIfam" id="NF008149">
    <property type="entry name" value="PRK10901.1"/>
    <property type="match status" value="1"/>
</dbReference>
<organism evidence="16 17">
    <name type="scientific">Aquitalea magnusonii</name>
    <dbReference type="NCBI Taxonomy" id="332411"/>
    <lineage>
        <taxon>Bacteria</taxon>
        <taxon>Pseudomonadati</taxon>
        <taxon>Pseudomonadota</taxon>
        <taxon>Betaproteobacteria</taxon>
        <taxon>Neisseriales</taxon>
        <taxon>Chromobacteriaceae</taxon>
        <taxon>Aquitalea</taxon>
    </lineage>
</organism>
<dbReference type="InterPro" id="IPR023267">
    <property type="entry name" value="RCMT"/>
</dbReference>
<gene>
    <name evidence="16" type="ORF">DLM_4314</name>
</gene>
<name>A0A3G9GXQ8_9NEIS</name>
<feature type="domain" description="SAM-dependent MTase RsmB/NOP-type" evidence="15">
    <location>
        <begin position="162"/>
        <end position="417"/>
    </location>
</feature>
<dbReference type="STRING" id="332411.VI06_08725"/>
<keyword evidence="9 14" id="KW-0949">S-adenosyl-L-methionine</keyword>
<dbReference type="Gene3D" id="1.10.940.10">
    <property type="entry name" value="NusB-like"/>
    <property type="match status" value="1"/>
</dbReference>
<dbReference type="CDD" id="cd02440">
    <property type="entry name" value="AdoMet_MTases"/>
    <property type="match status" value="1"/>
</dbReference>
<keyword evidence="17" id="KW-1185">Reference proteome</keyword>
<dbReference type="PANTHER" id="PTHR22807">
    <property type="entry name" value="NOP2 YEAST -RELATED NOL1/NOP2/FMU SUN DOMAIN-CONTAINING"/>
    <property type="match status" value="1"/>
</dbReference>
<keyword evidence="8 14" id="KW-0808">Transferase</keyword>
<comment type="catalytic activity">
    <reaction evidence="13">
        <text>cytidine(967) in 16S rRNA + S-adenosyl-L-methionine = 5-methylcytidine(967) in 16S rRNA + S-adenosyl-L-homocysteine + H(+)</text>
        <dbReference type="Rhea" id="RHEA:42748"/>
        <dbReference type="Rhea" id="RHEA-COMP:10219"/>
        <dbReference type="Rhea" id="RHEA-COMP:10220"/>
        <dbReference type="ChEBI" id="CHEBI:15378"/>
        <dbReference type="ChEBI" id="CHEBI:57856"/>
        <dbReference type="ChEBI" id="CHEBI:59789"/>
        <dbReference type="ChEBI" id="CHEBI:74483"/>
        <dbReference type="ChEBI" id="CHEBI:82748"/>
        <dbReference type="EC" id="2.1.1.176"/>
    </reaction>
</comment>
<dbReference type="Pfam" id="PF01189">
    <property type="entry name" value="Methyltr_RsmB-F"/>
    <property type="match status" value="1"/>
</dbReference>
<reference evidence="17" key="1">
    <citation type="journal article" date="2017" name="Biotechnol. Biofuels">
        <title>Evaluation of environmental bacterial communities as a factor affecting the growth of duckweed Lemna minor.</title>
        <authorList>
            <person name="Ishizawa H."/>
            <person name="Kuroda M."/>
            <person name="Morikawa M."/>
            <person name="Ike M."/>
        </authorList>
    </citation>
    <scope>NUCLEOTIDE SEQUENCE [LARGE SCALE GENOMIC DNA]</scope>
    <source>
        <strain evidence="17">H3</strain>
    </source>
</reference>
<evidence type="ECO:0000259" key="15">
    <source>
        <dbReference type="PROSITE" id="PS51686"/>
    </source>
</evidence>
<dbReference type="Pfam" id="PF01029">
    <property type="entry name" value="NusB"/>
    <property type="match status" value="1"/>
</dbReference>
<feature type="binding site" evidence="14">
    <location>
        <begin position="251"/>
        <end position="257"/>
    </location>
    <ligand>
        <name>S-adenosyl-L-methionine</name>
        <dbReference type="ChEBI" id="CHEBI:59789"/>
    </ligand>
</feature>
<dbReference type="Gene3D" id="1.10.287.730">
    <property type="entry name" value="Helix hairpin bin"/>
    <property type="match status" value="1"/>
</dbReference>
<dbReference type="InterPro" id="IPR018314">
    <property type="entry name" value="RsmB/NOL1/NOP2-like_CS"/>
</dbReference>
<dbReference type="InterPro" id="IPR004573">
    <property type="entry name" value="rRNA_ssu_MeTfrase_B"/>
</dbReference>